<keyword evidence="3" id="KW-1185">Reference proteome</keyword>
<proteinExistence type="predicted"/>
<keyword evidence="1" id="KW-1133">Transmembrane helix</keyword>
<gene>
    <name evidence="2" type="ORF">CINCED_3A010888</name>
</gene>
<keyword evidence="1" id="KW-0472">Membrane</keyword>
<feature type="transmembrane region" description="Helical" evidence="1">
    <location>
        <begin position="27"/>
        <end position="45"/>
    </location>
</feature>
<protein>
    <submittedName>
        <fullName evidence="2">Uncharacterized protein</fullName>
    </submittedName>
</protein>
<name>A0A5E4MK18_9HEMI</name>
<dbReference type="OrthoDB" id="6609586at2759"/>
<keyword evidence="1" id="KW-0812">Transmembrane</keyword>
<dbReference type="AlphaFoldDB" id="A0A5E4MK18"/>
<dbReference type="EMBL" id="CABPRJ010000537">
    <property type="protein sequence ID" value="VVC30762.1"/>
    <property type="molecule type" value="Genomic_DNA"/>
</dbReference>
<reference evidence="2 3" key="1">
    <citation type="submission" date="2019-08" db="EMBL/GenBank/DDBJ databases">
        <authorList>
            <person name="Alioto T."/>
            <person name="Alioto T."/>
            <person name="Gomez Garrido J."/>
        </authorList>
    </citation>
    <scope>NUCLEOTIDE SEQUENCE [LARGE SCALE GENOMIC DNA]</scope>
</reference>
<dbReference type="Proteomes" id="UP000325440">
    <property type="component" value="Unassembled WGS sequence"/>
</dbReference>
<evidence type="ECO:0000256" key="1">
    <source>
        <dbReference type="SAM" id="Phobius"/>
    </source>
</evidence>
<accession>A0A5E4MK18</accession>
<sequence length="146" mass="17179">MQWSKKKQTNPNQAYEKVLKYFNDVKFGGLFVFCTIVIGPLIGALNDLGKIPLDDRSHFPLLWPKFGEKNDLRTYGMTYLAQLLSITLTYISVGSFNFGFMVMLHEFLHQFGMLLDELNEAFDYRNDKQFERRFIDCIIHHQMIIK</sequence>
<organism evidence="2 3">
    <name type="scientific">Cinara cedri</name>
    <dbReference type="NCBI Taxonomy" id="506608"/>
    <lineage>
        <taxon>Eukaryota</taxon>
        <taxon>Metazoa</taxon>
        <taxon>Ecdysozoa</taxon>
        <taxon>Arthropoda</taxon>
        <taxon>Hexapoda</taxon>
        <taxon>Insecta</taxon>
        <taxon>Pterygota</taxon>
        <taxon>Neoptera</taxon>
        <taxon>Paraneoptera</taxon>
        <taxon>Hemiptera</taxon>
        <taxon>Sternorrhyncha</taxon>
        <taxon>Aphidomorpha</taxon>
        <taxon>Aphidoidea</taxon>
        <taxon>Aphididae</taxon>
        <taxon>Lachninae</taxon>
        <taxon>Cinara</taxon>
    </lineage>
</organism>
<feature type="transmembrane region" description="Helical" evidence="1">
    <location>
        <begin position="79"/>
        <end position="104"/>
    </location>
</feature>
<evidence type="ECO:0000313" key="2">
    <source>
        <dbReference type="EMBL" id="VVC30762.1"/>
    </source>
</evidence>
<evidence type="ECO:0000313" key="3">
    <source>
        <dbReference type="Proteomes" id="UP000325440"/>
    </source>
</evidence>